<reference evidence="3 4" key="1">
    <citation type="submission" date="2024-02" db="EMBL/GenBank/DDBJ databases">
        <title>First draft genome assembly of two strains of Seiridium cardinale.</title>
        <authorList>
            <person name="Emiliani G."/>
            <person name="Scali E."/>
        </authorList>
    </citation>
    <scope>NUCLEOTIDE SEQUENCE [LARGE SCALE GENOMIC DNA]</scope>
    <source>
        <strain evidence="3 4">BM-138-000479</strain>
    </source>
</reference>
<protein>
    <recommendedName>
        <fullName evidence="5">CBM-cenC domain-containing protein</fullName>
    </recommendedName>
</protein>
<name>A0ABR2XJM0_9PEZI</name>
<organism evidence="3 4">
    <name type="scientific">Seiridium cardinale</name>
    <dbReference type="NCBI Taxonomy" id="138064"/>
    <lineage>
        <taxon>Eukaryota</taxon>
        <taxon>Fungi</taxon>
        <taxon>Dikarya</taxon>
        <taxon>Ascomycota</taxon>
        <taxon>Pezizomycotina</taxon>
        <taxon>Sordariomycetes</taxon>
        <taxon>Xylariomycetidae</taxon>
        <taxon>Amphisphaeriales</taxon>
        <taxon>Sporocadaceae</taxon>
        <taxon>Seiridium</taxon>
    </lineage>
</organism>
<dbReference type="Gene3D" id="2.60.120.260">
    <property type="entry name" value="Galactose-binding domain-like"/>
    <property type="match status" value="1"/>
</dbReference>
<sequence length="682" mass="73967">MSPVMELTRYLVLGLLLHLSHGALLVDSYLSTSKADDDCTVESNNADAFGTDQDYYDDSLQGVGKSRNLKASASPYRDSTVMGDLGVARTTTPYEAAYEVPYDIDQSHRSYPKFTTFRISTSQTRSSNSATNTKSGSDVLPIVDATAPTNSNFPTIPPPGDSGQPSMSSTPTRQPTSASSSIATIIATTPTRSVASDTKVPTPGSELPTQSFSGTIRPFASGQPVIIQNPSFEEVNQIGALATLPRRQSAAQLASTTRDWTISSCGTGSLADCFFENYEAVDGTWAFSGRKGGVIYQDGIQLLPGARYNYTLYYKVMPVKNGTGQISTNIQLTHKISLGNAYLDNHNWTQANPPLPGPISPRGVTIGPDWIMESFRYSDIATCDHVPFANRILADGTLEFRMFVEGIEWDVGVPRSEYDSDFIWYMDYVRIQQVAPPPGNDALSYLKNVCKKSPPATTTSAYVITQTHSATSPPAIGTNILKNPSFENITFLQDVDFITPFIKEFGDHVWIENGCSTLWCGVTSAIPNSDFKCQDGYYCHYWLSPTTWSQTINLTVGSTYYLSMWTRLDWIPTSEKAGSSVAQLKLEHPDALPGSGGVVLNAAHNAATNGWVQTMGLLYFSSEFARNICGATAGASAVGKKISCQVTIDTSYTGTWTAIDPAPSGLTSLRNYLDDIVIAKVI</sequence>
<evidence type="ECO:0000256" key="2">
    <source>
        <dbReference type="SAM" id="SignalP"/>
    </source>
</evidence>
<feature type="compositionally biased region" description="Low complexity" evidence="1">
    <location>
        <begin position="176"/>
        <end position="189"/>
    </location>
</feature>
<evidence type="ECO:0000256" key="1">
    <source>
        <dbReference type="SAM" id="MobiDB-lite"/>
    </source>
</evidence>
<feature type="compositionally biased region" description="Polar residues" evidence="1">
    <location>
        <begin position="163"/>
        <end position="175"/>
    </location>
</feature>
<keyword evidence="4" id="KW-1185">Reference proteome</keyword>
<dbReference type="EMBL" id="JARVKM010000045">
    <property type="protein sequence ID" value="KAK9774016.1"/>
    <property type="molecule type" value="Genomic_DNA"/>
</dbReference>
<accession>A0ABR2XJM0</accession>
<feature type="signal peptide" evidence="2">
    <location>
        <begin position="1"/>
        <end position="22"/>
    </location>
</feature>
<evidence type="ECO:0008006" key="5">
    <source>
        <dbReference type="Google" id="ProtNLM"/>
    </source>
</evidence>
<evidence type="ECO:0000313" key="4">
    <source>
        <dbReference type="Proteomes" id="UP001465668"/>
    </source>
</evidence>
<evidence type="ECO:0000313" key="3">
    <source>
        <dbReference type="EMBL" id="KAK9774016.1"/>
    </source>
</evidence>
<comment type="caution">
    <text evidence="3">The sequence shown here is derived from an EMBL/GenBank/DDBJ whole genome shotgun (WGS) entry which is preliminary data.</text>
</comment>
<dbReference type="Proteomes" id="UP001465668">
    <property type="component" value="Unassembled WGS sequence"/>
</dbReference>
<proteinExistence type="predicted"/>
<keyword evidence="2" id="KW-0732">Signal</keyword>
<feature type="chain" id="PRO_5047443928" description="CBM-cenC domain-containing protein" evidence="2">
    <location>
        <begin position="23"/>
        <end position="682"/>
    </location>
</feature>
<gene>
    <name evidence="3" type="ORF">SCAR479_09356</name>
</gene>
<feature type="region of interest" description="Disordered" evidence="1">
    <location>
        <begin position="120"/>
        <end position="212"/>
    </location>
</feature>
<feature type="compositionally biased region" description="Polar residues" evidence="1">
    <location>
        <begin position="120"/>
        <end position="136"/>
    </location>
</feature>